<accession>A0ABQ8FA09</accession>
<dbReference type="SUPFAM" id="SSF52540">
    <property type="entry name" value="P-loop containing nucleoside triphosphate hydrolases"/>
    <property type="match status" value="1"/>
</dbReference>
<comment type="similarity">
    <text evidence="1">Belongs to the activator 1 small subunits family.</text>
</comment>
<evidence type="ECO:0000256" key="3">
    <source>
        <dbReference type="ARBA" id="ARBA00022741"/>
    </source>
</evidence>
<evidence type="ECO:0000313" key="7">
    <source>
        <dbReference type="EMBL" id="KAH6594711.1"/>
    </source>
</evidence>
<dbReference type="Pfam" id="PF00004">
    <property type="entry name" value="AAA"/>
    <property type="match status" value="1"/>
</dbReference>
<dbReference type="NCBIfam" id="NF001679">
    <property type="entry name" value="PRK00440.1"/>
    <property type="match status" value="1"/>
</dbReference>
<keyword evidence="4" id="KW-0067">ATP-binding</keyword>
<gene>
    <name evidence="7" type="ORF">BASA50_006387</name>
</gene>
<dbReference type="PANTHER" id="PTHR11669:SF20">
    <property type="entry name" value="REPLICATION FACTOR C SUBUNIT 4"/>
    <property type="match status" value="1"/>
</dbReference>
<dbReference type="Proteomes" id="UP001648503">
    <property type="component" value="Unassembled WGS sequence"/>
</dbReference>
<keyword evidence="2" id="KW-0235">DNA replication</keyword>
<protein>
    <recommendedName>
        <fullName evidence="6">AAA+ ATPase domain-containing protein</fullName>
    </recommendedName>
</protein>
<dbReference type="InterPro" id="IPR003959">
    <property type="entry name" value="ATPase_AAA_core"/>
</dbReference>
<dbReference type="InterPro" id="IPR003593">
    <property type="entry name" value="AAA+_ATPase"/>
</dbReference>
<evidence type="ECO:0000256" key="1">
    <source>
        <dbReference type="ARBA" id="ARBA00005378"/>
    </source>
</evidence>
<keyword evidence="8" id="KW-1185">Reference proteome</keyword>
<dbReference type="SMART" id="SM00382">
    <property type="entry name" value="AAA"/>
    <property type="match status" value="1"/>
</dbReference>
<dbReference type="CDD" id="cd00009">
    <property type="entry name" value="AAA"/>
    <property type="match status" value="1"/>
</dbReference>
<dbReference type="InterPro" id="IPR047854">
    <property type="entry name" value="RFC_lid"/>
</dbReference>
<dbReference type="InterPro" id="IPR050238">
    <property type="entry name" value="DNA_Rep/Repair_Clamp_Loader"/>
</dbReference>
<evidence type="ECO:0000259" key="6">
    <source>
        <dbReference type="SMART" id="SM00382"/>
    </source>
</evidence>
<evidence type="ECO:0000256" key="5">
    <source>
        <dbReference type="SAM" id="MobiDB-lite"/>
    </source>
</evidence>
<dbReference type="InterPro" id="IPR008921">
    <property type="entry name" value="DNA_pol3_clamp-load_cplx_C"/>
</dbReference>
<dbReference type="SUPFAM" id="SSF48019">
    <property type="entry name" value="post-AAA+ oligomerization domain-like"/>
    <property type="match status" value="1"/>
</dbReference>
<evidence type="ECO:0000313" key="8">
    <source>
        <dbReference type="Proteomes" id="UP001648503"/>
    </source>
</evidence>
<sequence length="339" mass="37613">MMSNKASLSKDTTDTTTSSPWTERYRPKTVSTICGQEDVVAVLSSSIQTENLPHLLLYGPPGTGKTSIILALARQIYGPNNLKNRLLELNASDERGIDIIREKVKNFAKISINQGASDTKGPPYKIIVLDEADSLTIDAQSALRRIMENYSKITRFCLICNYVSRIIDPLASRCAKLRFKPIPMSTVVERLEYICMNEQLSCSSETLEFLAKTSGGDLRMAITILQSAKRVSGSTTVTNNLISEISGMIPNSVMMQVMQAWMSGKAHLLESELRKVIRMGYSGTQFVQQLSTLVAEDPHLKDRHKSKMALLLGQTDRALVDGADEHLQLLKVMIMTMAH</sequence>
<dbReference type="Gene3D" id="1.10.8.60">
    <property type="match status" value="1"/>
</dbReference>
<feature type="region of interest" description="Disordered" evidence="5">
    <location>
        <begin position="1"/>
        <end position="23"/>
    </location>
</feature>
<dbReference type="CDD" id="cd18140">
    <property type="entry name" value="HLD_clamp_RFC"/>
    <property type="match status" value="1"/>
</dbReference>
<dbReference type="PANTHER" id="PTHR11669">
    <property type="entry name" value="REPLICATION FACTOR C / DNA POLYMERASE III GAMMA-TAU SUBUNIT"/>
    <property type="match status" value="1"/>
</dbReference>
<evidence type="ECO:0000256" key="2">
    <source>
        <dbReference type="ARBA" id="ARBA00022705"/>
    </source>
</evidence>
<dbReference type="Gene3D" id="1.20.272.10">
    <property type="match status" value="1"/>
</dbReference>
<feature type="compositionally biased region" description="Polar residues" evidence="5">
    <location>
        <begin position="1"/>
        <end position="10"/>
    </location>
</feature>
<reference evidence="7 8" key="1">
    <citation type="submission" date="2021-02" db="EMBL/GenBank/DDBJ databases">
        <title>Variation within the Batrachochytrium salamandrivorans European outbreak.</title>
        <authorList>
            <person name="Kelly M."/>
            <person name="Pasmans F."/>
            <person name="Shea T.P."/>
            <person name="Munoz J.F."/>
            <person name="Carranza S."/>
            <person name="Cuomo C.A."/>
            <person name="Martel A."/>
        </authorList>
    </citation>
    <scope>NUCLEOTIDE SEQUENCE [LARGE SCALE GENOMIC DNA]</scope>
    <source>
        <strain evidence="7 8">AMFP18/2</strain>
    </source>
</reference>
<evidence type="ECO:0000256" key="4">
    <source>
        <dbReference type="ARBA" id="ARBA00022840"/>
    </source>
</evidence>
<proteinExistence type="inferred from homology"/>
<dbReference type="InterPro" id="IPR027417">
    <property type="entry name" value="P-loop_NTPase"/>
</dbReference>
<comment type="caution">
    <text evidence="7">The sequence shown here is derived from an EMBL/GenBank/DDBJ whole genome shotgun (WGS) entry which is preliminary data.</text>
</comment>
<feature type="domain" description="AAA+ ATPase" evidence="6">
    <location>
        <begin position="51"/>
        <end position="183"/>
    </location>
</feature>
<name>A0ABQ8FA09_9FUNG</name>
<keyword evidence="3" id="KW-0547">Nucleotide-binding</keyword>
<dbReference type="InterPro" id="IPR013748">
    <property type="entry name" value="Rep_factorC_C"/>
</dbReference>
<dbReference type="EMBL" id="JAFCIX010000330">
    <property type="protein sequence ID" value="KAH6594711.1"/>
    <property type="molecule type" value="Genomic_DNA"/>
</dbReference>
<organism evidence="7 8">
    <name type="scientific">Batrachochytrium salamandrivorans</name>
    <dbReference type="NCBI Taxonomy" id="1357716"/>
    <lineage>
        <taxon>Eukaryota</taxon>
        <taxon>Fungi</taxon>
        <taxon>Fungi incertae sedis</taxon>
        <taxon>Chytridiomycota</taxon>
        <taxon>Chytridiomycota incertae sedis</taxon>
        <taxon>Chytridiomycetes</taxon>
        <taxon>Rhizophydiales</taxon>
        <taxon>Rhizophydiales incertae sedis</taxon>
        <taxon>Batrachochytrium</taxon>
    </lineage>
</organism>
<dbReference type="Gene3D" id="3.40.50.300">
    <property type="entry name" value="P-loop containing nucleotide triphosphate hydrolases"/>
    <property type="match status" value="1"/>
</dbReference>
<dbReference type="Pfam" id="PF08542">
    <property type="entry name" value="Rep_fac_C"/>
    <property type="match status" value="1"/>
</dbReference>
<dbReference type="Pfam" id="PF21960">
    <property type="entry name" value="RCF1-5-like_lid"/>
    <property type="match status" value="1"/>
</dbReference>